<keyword evidence="3" id="KW-0804">Transcription</keyword>
<reference evidence="7" key="1">
    <citation type="submission" date="2021-08" db="EMBL/GenBank/DDBJ databases">
        <title>WGS assembly of Ceratopteris richardii.</title>
        <authorList>
            <person name="Marchant D.B."/>
            <person name="Chen G."/>
            <person name="Jenkins J."/>
            <person name="Shu S."/>
            <person name="Leebens-Mack J."/>
            <person name="Grimwood J."/>
            <person name="Schmutz J."/>
            <person name="Soltis P."/>
            <person name="Soltis D."/>
            <person name="Chen Z.-H."/>
        </authorList>
    </citation>
    <scope>NUCLEOTIDE SEQUENCE</scope>
    <source>
        <strain evidence="7">Whitten #5841</strain>
        <tissue evidence="7">Leaf</tissue>
    </source>
</reference>
<dbReference type="EMBL" id="CM035421">
    <property type="protein sequence ID" value="KAH7387520.1"/>
    <property type="molecule type" value="Genomic_DNA"/>
</dbReference>
<evidence type="ECO:0000256" key="4">
    <source>
        <dbReference type="ARBA" id="ARBA00023242"/>
    </source>
</evidence>
<feature type="domain" description="BHLH" evidence="6">
    <location>
        <begin position="421"/>
        <end position="471"/>
    </location>
</feature>
<keyword evidence="4" id="KW-0539">Nucleus</keyword>
<dbReference type="PROSITE" id="PS50888">
    <property type="entry name" value="BHLH"/>
    <property type="match status" value="1"/>
</dbReference>
<dbReference type="InterPro" id="IPR036638">
    <property type="entry name" value="HLH_DNA-bd_sf"/>
</dbReference>
<dbReference type="InterPro" id="IPR024097">
    <property type="entry name" value="bHLH_ZIP_TF"/>
</dbReference>
<name>A0A8T2SYB9_CERRI</name>
<dbReference type="PANTHER" id="PTHR12565">
    <property type="entry name" value="STEROL REGULATORY ELEMENT-BINDING PROTEIN"/>
    <property type="match status" value="1"/>
</dbReference>
<evidence type="ECO:0000313" key="7">
    <source>
        <dbReference type="EMBL" id="KAH7387520.1"/>
    </source>
</evidence>
<gene>
    <name evidence="7" type="ORF">KP509_16G026700</name>
</gene>
<feature type="compositionally biased region" description="Basic and acidic residues" evidence="5">
    <location>
        <begin position="345"/>
        <end position="354"/>
    </location>
</feature>
<feature type="region of interest" description="Disordered" evidence="5">
    <location>
        <begin position="1"/>
        <end position="26"/>
    </location>
</feature>
<dbReference type="PANTHER" id="PTHR12565:SF184">
    <property type="entry name" value="BHLH TRANSCRIPTION FACTOR"/>
    <property type="match status" value="1"/>
</dbReference>
<evidence type="ECO:0000256" key="2">
    <source>
        <dbReference type="ARBA" id="ARBA00023015"/>
    </source>
</evidence>
<comment type="caution">
    <text evidence="7">The sequence shown here is derived from an EMBL/GenBank/DDBJ whole genome shotgun (WGS) entry which is preliminary data.</text>
</comment>
<dbReference type="FunFam" id="4.10.280.10:FF:000002">
    <property type="entry name" value="Basic helix-loop-helix transcription factor"/>
    <property type="match status" value="1"/>
</dbReference>
<dbReference type="Gene3D" id="4.10.280.10">
    <property type="entry name" value="Helix-loop-helix DNA-binding domain"/>
    <property type="match status" value="1"/>
</dbReference>
<dbReference type="GO" id="GO:0005634">
    <property type="term" value="C:nucleus"/>
    <property type="evidence" value="ECO:0007669"/>
    <property type="project" value="UniProtKB-SubCell"/>
</dbReference>
<evidence type="ECO:0000256" key="3">
    <source>
        <dbReference type="ARBA" id="ARBA00023163"/>
    </source>
</evidence>
<sequence>MDPASSSPPLSSLTHPQPHSSSSSSCTSAAISDVTLFQKPAPSLPYELSTYSAQGSSQFSQPPGMNYLAFSDTYNSAAGDPIDQGFAGGDQPLLTSSWEALDRLAASASMMPCSGSVGQIDHLADYQGLSCASQQGAMATLQNTVPSNSLPEVDQKPLIELYGSFHRNDGCTIMSNQNHSICSTNISPVAGSNVGISLASLISADPGFVERAAKFSSYSQQITGQGYVSSGLNHMSKSTHNNPMDKAAISLSEMAASGMKKYPYNHGNDVDHTNKTLSRNVPQRTRDSAKSDPTLIDNYSSINESETHSGSPQPSLSGAKTRKRQGSNKECAKEDSGDNPSSKKAKIEDPHAGDKSNNSYKAGIKASKPKAAGTDRNVQNMDRTNSGESEQKSEVSNTNKTPSPSPPPKPDYIHVRARRGQATDSHSLAERVRREKIGQRMKYLQDLVPGCTKVTGKAMMLDEIINYVQSLQRQVEFLSMKLASVPPSKLDFNFESLFGKEMTRSQPPLQHGCDSPRLVGPPLQSRQPLNPSPFFQQVAQVHQQHLPIYGESTCTPLTSAMLQNSLVSDSFPRRTFNMLALVPSSENFGECIPQIQDAWVDDDLVPLAGYAQALNMHSSLQGASSHGQMKTEL</sequence>
<feature type="region of interest" description="Disordered" evidence="5">
    <location>
        <begin position="260"/>
        <end position="428"/>
    </location>
</feature>
<dbReference type="SUPFAM" id="SSF47459">
    <property type="entry name" value="HLH, helix-loop-helix DNA-binding domain"/>
    <property type="match status" value="1"/>
</dbReference>
<dbReference type="GO" id="GO:0003700">
    <property type="term" value="F:DNA-binding transcription factor activity"/>
    <property type="evidence" value="ECO:0007669"/>
    <property type="project" value="TreeGrafter"/>
</dbReference>
<dbReference type="AlphaFoldDB" id="A0A8T2SYB9"/>
<evidence type="ECO:0000313" key="8">
    <source>
        <dbReference type="Proteomes" id="UP000825935"/>
    </source>
</evidence>
<keyword evidence="8" id="KW-1185">Reference proteome</keyword>
<keyword evidence="2" id="KW-0805">Transcription regulation</keyword>
<proteinExistence type="predicted"/>
<dbReference type="InterPro" id="IPR011598">
    <property type="entry name" value="bHLH_dom"/>
</dbReference>
<dbReference type="Pfam" id="PF00010">
    <property type="entry name" value="HLH"/>
    <property type="match status" value="1"/>
</dbReference>
<comment type="subcellular location">
    <subcellularLocation>
        <location evidence="1">Nucleus</location>
    </subcellularLocation>
</comment>
<dbReference type="GO" id="GO:0046983">
    <property type="term" value="F:protein dimerization activity"/>
    <property type="evidence" value="ECO:0007669"/>
    <property type="project" value="InterPro"/>
</dbReference>
<organism evidence="7 8">
    <name type="scientific">Ceratopteris richardii</name>
    <name type="common">Triangle waterfern</name>
    <dbReference type="NCBI Taxonomy" id="49495"/>
    <lineage>
        <taxon>Eukaryota</taxon>
        <taxon>Viridiplantae</taxon>
        <taxon>Streptophyta</taxon>
        <taxon>Embryophyta</taxon>
        <taxon>Tracheophyta</taxon>
        <taxon>Polypodiopsida</taxon>
        <taxon>Polypodiidae</taxon>
        <taxon>Polypodiales</taxon>
        <taxon>Pteridineae</taxon>
        <taxon>Pteridaceae</taxon>
        <taxon>Parkerioideae</taxon>
        <taxon>Ceratopteris</taxon>
    </lineage>
</organism>
<feature type="compositionally biased region" description="Polar residues" evidence="5">
    <location>
        <begin position="376"/>
        <end position="388"/>
    </location>
</feature>
<evidence type="ECO:0000259" key="6">
    <source>
        <dbReference type="PROSITE" id="PS50888"/>
    </source>
</evidence>
<evidence type="ECO:0000256" key="5">
    <source>
        <dbReference type="SAM" id="MobiDB-lite"/>
    </source>
</evidence>
<accession>A0A8T2SYB9</accession>
<evidence type="ECO:0000256" key="1">
    <source>
        <dbReference type="ARBA" id="ARBA00004123"/>
    </source>
</evidence>
<feature type="compositionally biased region" description="Polar residues" evidence="5">
    <location>
        <begin position="297"/>
        <end position="318"/>
    </location>
</feature>
<dbReference type="CDD" id="cd18919">
    <property type="entry name" value="bHLH_AtBPE_like"/>
    <property type="match status" value="1"/>
</dbReference>
<protein>
    <recommendedName>
        <fullName evidence="6">BHLH domain-containing protein</fullName>
    </recommendedName>
</protein>
<dbReference type="OrthoDB" id="1933468at2759"/>
<dbReference type="SMART" id="SM00353">
    <property type="entry name" value="HLH"/>
    <property type="match status" value="1"/>
</dbReference>
<dbReference type="Proteomes" id="UP000825935">
    <property type="component" value="Chromosome 16"/>
</dbReference>